<feature type="domain" description="AB hydrolase-1" evidence="1">
    <location>
        <begin position="2"/>
        <end position="213"/>
    </location>
</feature>
<dbReference type="InterPro" id="IPR000073">
    <property type="entry name" value="AB_hydrolase_1"/>
</dbReference>
<dbReference type="Pfam" id="PF12697">
    <property type="entry name" value="Abhydrolase_6"/>
    <property type="match status" value="1"/>
</dbReference>
<name>A0A7G1P3M7_9ACTN</name>
<sequence>MALRLPGFGSARPPEIKDKDRYADWLAGELRTIGGPIDLVGHDWGGHLALRMVTAYDSVPVRSWVCDVAYGWHPDYQWHPAAALWQKSPEGEQSLAGIRAGTPGTFGELLRPLGMTAECGADIDAAHGATMSDSILALYRSAWPNLHSDWGASVTAPIAKPGLLLTALNGLDGVDQDETLAQNADMARAFDARLVPLEGLSHYWMLQAPERAVETLRNFWAEAAS</sequence>
<keyword evidence="3" id="KW-1185">Reference proteome</keyword>
<keyword evidence="2" id="KW-0378">Hydrolase</keyword>
<evidence type="ECO:0000313" key="3">
    <source>
        <dbReference type="Proteomes" id="UP000516444"/>
    </source>
</evidence>
<dbReference type="Gene3D" id="3.40.50.1820">
    <property type="entry name" value="alpha/beta hydrolase"/>
    <property type="match status" value="1"/>
</dbReference>
<dbReference type="AlphaFoldDB" id="A0A7G1P3M7"/>
<dbReference type="InterPro" id="IPR029058">
    <property type="entry name" value="AB_hydrolase_fold"/>
</dbReference>
<reference evidence="2 3" key="1">
    <citation type="journal article" date="2014" name="Int. J. Syst. Evol. Microbiol.">
        <title>Complete genome sequence of Corynebacterium casei LMG S-19264T (=DSM 44701T), isolated from a smear-ripened cheese.</title>
        <authorList>
            <consortium name="US DOE Joint Genome Institute (JGI-PGF)"/>
            <person name="Walter F."/>
            <person name="Albersmeier A."/>
            <person name="Kalinowski J."/>
            <person name="Ruckert C."/>
        </authorList>
    </citation>
    <scope>NUCLEOTIDE SEQUENCE [LARGE SCALE GENOMIC DNA]</scope>
    <source>
        <strain evidence="2 3">JCM 4677</strain>
    </source>
</reference>
<dbReference type="Proteomes" id="UP000516444">
    <property type="component" value="Chromosome"/>
</dbReference>
<dbReference type="EMBL" id="AP023440">
    <property type="protein sequence ID" value="BCL28406.1"/>
    <property type="molecule type" value="Genomic_DNA"/>
</dbReference>
<gene>
    <name evidence="2" type="ORF">GCM10017557_32650</name>
</gene>
<organism evidence="2 3">
    <name type="scientific">Streptomyces aurantiacus</name>
    <dbReference type="NCBI Taxonomy" id="47760"/>
    <lineage>
        <taxon>Bacteria</taxon>
        <taxon>Bacillati</taxon>
        <taxon>Actinomycetota</taxon>
        <taxon>Actinomycetes</taxon>
        <taxon>Kitasatosporales</taxon>
        <taxon>Streptomycetaceae</taxon>
        <taxon>Streptomyces</taxon>
        <taxon>Streptomyces aurantiacus group</taxon>
    </lineage>
</organism>
<proteinExistence type="predicted"/>
<evidence type="ECO:0000259" key="1">
    <source>
        <dbReference type="Pfam" id="PF12697"/>
    </source>
</evidence>
<accession>A0A7G1P3M7</accession>
<dbReference type="SUPFAM" id="SSF53474">
    <property type="entry name" value="alpha/beta-Hydrolases"/>
    <property type="match status" value="1"/>
</dbReference>
<dbReference type="GO" id="GO:0016787">
    <property type="term" value="F:hydrolase activity"/>
    <property type="evidence" value="ECO:0007669"/>
    <property type="project" value="UniProtKB-KW"/>
</dbReference>
<evidence type="ECO:0000313" key="2">
    <source>
        <dbReference type="EMBL" id="BCL28406.1"/>
    </source>
</evidence>
<protein>
    <submittedName>
        <fullName evidence="2">Alpha/beta hydrolase</fullName>
    </submittedName>
</protein>
<dbReference type="KEGG" id="sgm:GCM10017557_32650"/>